<gene>
    <name evidence="9" type="ORF">FRX31_015837</name>
</gene>
<dbReference type="Pfam" id="PF03169">
    <property type="entry name" value="OPT"/>
    <property type="match status" value="1"/>
</dbReference>
<dbReference type="InterPro" id="IPR004813">
    <property type="entry name" value="OPT"/>
</dbReference>
<keyword evidence="6" id="KW-0653">Protein transport</keyword>
<sequence>MSFAALTATVSHVVLFHGSSMLKMWNQTRETVRVQAAGDVHGRLMKNYEAVPQWWFHVLLILMIIES</sequence>
<accession>A0A7J6WAW3</accession>
<reference evidence="9 10" key="1">
    <citation type="submission" date="2020-06" db="EMBL/GenBank/DDBJ databases">
        <title>Transcriptomic and genomic resources for Thalictrum thalictroides and T. hernandezii: Facilitating candidate gene discovery in an emerging model plant lineage.</title>
        <authorList>
            <person name="Arias T."/>
            <person name="Riano-Pachon D.M."/>
            <person name="Di Stilio V.S."/>
        </authorList>
    </citation>
    <scope>NUCLEOTIDE SEQUENCE [LARGE SCALE GENOMIC DNA]</scope>
    <source>
        <strain evidence="10">cv. WT478/WT964</strain>
        <tissue evidence="9">Leaves</tissue>
    </source>
</reference>
<dbReference type="GO" id="GO:0016020">
    <property type="term" value="C:membrane"/>
    <property type="evidence" value="ECO:0007669"/>
    <property type="project" value="UniProtKB-SubCell"/>
</dbReference>
<evidence type="ECO:0000256" key="1">
    <source>
        <dbReference type="ARBA" id="ARBA00004141"/>
    </source>
</evidence>
<evidence type="ECO:0000256" key="4">
    <source>
        <dbReference type="ARBA" id="ARBA00022692"/>
    </source>
</evidence>
<evidence type="ECO:0000256" key="3">
    <source>
        <dbReference type="ARBA" id="ARBA00022448"/>
    </source>
</evidence>
<keyword evidence="10" id="KW-1185">Reference proteome</keyword>
<dbReference type="InterPro" id="IPR004648">
    <property type="entry name" value="Oligpept_transpt"/>
</dbReference>
<evidence type="ECO:0000256" key="2">
    <source>
        <dbReference type="ARBA" id="ARBA00005484"/>
    </source>
</evidence>
<evidence type="ECO:0000256" key="5">
    <source>
        <dbReference type="ARBA" id="ARBA00022856"/>
    </source>
</evidence>
<dbReference type="Proteomes" id="UP000554482">
    <property type="component" value="Unassembled WGS sequence"/>
</dbReference>
<dbReference type="PANTHER" id="PTHR22601">
    <property type="entry name" value="ISP4 LIKE PROTEIN"/>
    <property type="match status" value="1"/>
</dbReference>
<name>A0A7J6WAW3_THATH</name>
<evidence type="ECO:0000256" key="7">
    <source>
        <dbReference type="ARBA" id="ARBA00022989"/>
    </source>
</evidence>
<keyword evidence="5" id="KW-0571">Peptide transport</keyword>
<comment type="similarity">
    <text evidence="2">Belongs to the oligopeptide OPT transporter (TC 2.A.67.1) family.</text>
</comment>
<evidence type="ECO:0000256" key="6">
    <source>
        <dbReference type="ARBA" id="ARBA00022927"/>
    </source>
</evidence>
<evidence type="ECO:0000313" key="10">
    <source>
        <dbReference type="Proteomes" id="UP000554482"/>
    </source>
</evidence>
<keyword evidence="8" id="KW-0472">Membrane</keyword>
<comment type="subcellular location">
    <subcellularLocation>
        <location evidence="1">Membrane</location>
        <topology evidence="1">Multi-pass membrane protein</topology>
    </subcellularLocation>
</comment>
<keyword evidence="7" id="KW-1133">Transmembrane helix</keyword>
<dbReference type="GO" id="GO:0015031">
    <property type="term" value="P:protein transport"/>
    <property type="evidence" value="ECO:0007669"/>
    <property type="project" value="UniProtKB-KW"/>
</dbReference>
<keyword evidence="4" id="KW-0812">Transmembrane</keyword>
<comment type="caution">
    <text evidence="9">The sequence shown here is derived from an EMBL/GenBank/DDBJ whole genome shotgun (WGS) entry which is preliminary data.</text>
</comment>
<dbReference type="AlphaFoldDB" id="A0A7J6WAW3"/>
<evidence type="ECO:0000313" key="9">
    <source>
        <dbReference type="EMBL" id="KAF5194576.1"/>
    </source>
</evidence>
<organism evidence="9 10">
    <name type="scientific">Thalictrum thalictroides</name>
    <name type="common">Rue-anemone</name>
    <name type="synonym">Anemone thalictroides</name>
    <dbReference type="NCBI Taxonomy" id="46969"/>
    <lineage>
        <taxon>Eukaryota</taxon>
        <taxon>Viridiplantae</taxon>
        <taxon>Streptophyta</taxon>
        <taxon>Embryophyta</taxon>
        <taxon>Tracheophyta</taxon>
        <taxon>Spermatophyta</taxon>
        <taxon>Magnoliopsida</taxon>
        <taxon>Ranunculales</taxon>
        <taxon>Ranunculaceae</taxon>
        <taxon>Thalictroideae</taxon>
        <taxon>Thalictrum</taxon>
    </lineage>
</organism>
<dbReference type="OrthoDB" id="1698992at2759"/>
<dbReference type="GO" id="GO:0035673">
    <property type="term" value="F:oligopeptide transmembrane transporter activity"/>
    <property type="evidence" value="ECO:0007669"/>
    <property type="project" value="InterPro"/>
</dbReference>
<proteinExistence type="inferred from homology"/>
<protein>
    <submittedName>
        <fullName evidence="9">Uncharacterized protein</fullName>
    </submittedName>
</protein>
<dbReference type="EMBL" id="JABWDY010018530">
    <property type="protein sequence ID" value="KAF5194576.1"/>
    <property type="molecule type" value="Genomic_DNA"/>
</dbReference>
<keyword evidence="3" id="KW-0813">Transport</keyword>
<evidence type="ECO:0000256" key="8">
    <source>
        <dbReference type="ARBA" id="ARBA00023136"/>
    </source>
</evidence>